<dbReference type="AlphaFoldDB" id="A0A6V7SAZ7"/>
<keyword evidence="5" id="KW-0411">Iron-sulfur</keyword>
<evidence type="ECO:0000256" key="3">
    <source>
        <dbReference type="ARBA" id="ARBA00022723"/>
    </source>
</evidence>
<dbReference type="GO" id="GO:0046872">
    <property type="term" value="F:metal ion binding"/>
    <property type="evidence" value="ECO:0007669"/>
    <property type="project" value="UniProtKB-KW"/>
</dbReference>
<name>A0A6V7SAZ7_PLAVN</name>
<dbReference type="SUPFAM" id="SSF53920">
    <property type="entry name" value="Fe-only hydrogenase"/>
    <property type="match status" value="1"/>
</dbReference>
<gene>
    <name evidence="7" type="ORF">PVSEL_0101760</name>
</gene>
<dbReference type="VEuPathDB" id="PlasmoDB:PVVCY_0101370"/>
<evidence type="ECO:0000256" key="5">
    <source>
        <dbReference type="ARBA" id="ARBA00023014"/>
    </source>
</evidence>
<dbReference type="VEuPathDB" id="PlasmoDB:PVLDE_0101540"/>
<dbReference type="EMBL" id="LR865422">
    <property type="protein sequence ID" value="CAD2095717.1"/>
    <property type="molecule type" value="Genomic_DNA"/>
</dbReference>
<organism evidence="7 8">
    <name type="scientific">Plasmodium vinckei</name>
    <dbReference type="NCBI Taxonomy" id="5860"/>
    <lineage>
        <taxon>Eukaryota</taxon>
        <taxon>Sar</taxon>
        <taxon>Alveolata</taxon>
        <taxon>Apicomplexa</taxon>
        <taxon>Aconoidasida</taxon>
        <taxon>Haemosporida</taxon>
        <taxon>Plasmodiidae</taxon>
        <taxon>Plasmodium</taxon>
        <taxon>Plasmodium (Vinckeia)</taxon>
    </lineage>
</organism>
<evidence type="ECO:0000256" key="6">
    <source>
        <dbReference type="SAM" id="MobiDB-lite"/>
    </source>
</evidence>
<feature type="region of interest" description="Disordered" evidence="6">
    <location>
        <begin position="209"/>
        <end position="230"/>
    </location>
</feature>
<evidence type="ECO:0000256" key="4">
    <source>
        <dbReference type="ARBA" id="ARBA00023004"/>
    </source>
</evidence>
<dbReference type="InterPro" id="IPR009016">
    <property type="entry name" value="Fe_hydrogenase"/>
</dbReference>
<dbReference type="PANTHER" id="PTHR11615">
    <property type="entry name" value="NITRATE, FORMATE, IRON DEHYDROGENASE"/>
    <property type="match status" value="1"/>
</dbReference>
<dbReference type="FunFam" id="3.30.70.20:FF:000042">
    <property type="entry name" value="Cytosolic Fe-S cluster assembly factor NAR1"/>
    <property type="match status" value="1"/>
</dbReference>
<evidence type="ECO:0000313" key="8">
    <source>
        <dbReference type="Proteomes" id="UP000515697"/>
    </source>
</evidence>
<feature type="region of interest" description="Disordered" evidence="6">
    <location>
        <begin position="174"/>
        <end position="194"/>
    </location>
</feature>
<feature type="compositionally biased region" description="Low complexity" evidence="6">
    <location>
        <begin position="218"/>
        <end position="227"/>
    </location>
</feature>
<evidence type="ECO:0000256" key="1">
    <source>
        <dbReference type="ARBA" id="ARBA00006596"/>
    </source>
</evidence>
<feature type="region of interest" description="Disordered" evidence="6">
    <location>
        <begin position="488"/>
        <end position="518"/>
    </location>
</feature>
<protein>
    <submittedName>
        <fullName evidence="7">Cytosolic Fe-S cluster assembly factor NAR1, putative</fullName>
    </submittedName>
</protein>
<accession>A0A6V7SAZ7</accession>
<proteinExistence type="inferred from homology"/>
<comment type="similarity">
    <text evidence="1">Belongs to the NARF family.</text>
</comment>
<evidence type="ECO:0000256" key="2">
    <source>
        <dbReference type="ARBA" id="ARBA00022485"/>
    </source>
</evidence>
<dbReference type="InterPro" id="IPR050340">
    <property type="entry name" value="Cytosolic_Fe-S_CAF"/>
</dbReference>
<keyword evidence="3" id="KW-0479">Metal-binding</keyword>
<dbReference type="Gene3D" id="3.40.50.1780">
    <property type="match status" value="1"/>
</dbReference>
<feature type="compositionally biased region" description="Low complexity" evidence="6">
    <location>
        <begin position="179"/>
        <end position="188"/>
    </location>
</feature>
<dbReference type="GO" id="GO:0051539">
    <property type="term" value="F:4 iron, 4 sulfur cluster binding"/>
    <property type="evidence" value="ECO:0007669"/>
    <property type="project" value="UniProtKB-KW"/>
</dbReference>
<dbReference type="VEuPathDB" id="PlasmoDB:PVSEL_0101760"/>
<keyword evidence="4" id="KW-0408">Iron</keyword>
<dbReference type="Proteomes" id="UP000515697">
    <property type="component" value="Chromosome PVSEL_01"/>
</dbReference>
<evidence type="ECO:0000313" key="7">
    <source>
        <dbReference type="EMBL" id="CAD2095717.1"/>
    </source>
</evidence>
<dbReference type="VEuPathDB" id="PlasmoDB:PVPCR_0101460"/>
<reference evidence="7 8" key="1">
    <citation type="submission" date="2020-08" db="EMBL/GenBank/DDBJ databases">
        <authorList>
            <person name="Ramaprasad A."/>
        </authorList>
    </citation>
    <scope>NUCLEOTIDE SEQUENCE [LARGE SCALE GENOMIC DNA]</scope>
</reference>
<keyword evidence="2" id="KW-0004">4Fe-4S</keyword>
<dbReference type="VEuPathDB" id="PlasmoDB:PVBDA_0101420"/>
<sequence length="816" mass="95019">MFSNAIKLENLNDYYNDAEECIKPFLYASEANENKIEKPNLININKKKNIKNVKNKNNNERGEISLTDCLACSGCVTNEETNFLKNQNSIEILNNLKKKKINIISLSLQSLTALSVYYKLPIHITQKKLCFFFKSLNFDYVYDSSLSELIALDQAKQEFLSYFYKKNPDLCKQTKTKPDTTQTSSSDTKTGDKPFGGIFKKFKNKVISHESKKENDNTNETQNNSNNRSIKIHNDKELLNDYEDTIDYKWDENFPIICSHCTGSVIYGEKKLDDNILNAFSKLRSSQDIQGIILKLLHIQNSLYTYPLLKKQLANSFFDMYKYKLKFIKSFEKYYLKNNNLLKNTYTSNNNDEKENNANKTDGHIPVSIYEINHVYLLYCFDKKLESQRNNISQKDAVDKNIATYLNYFSLNNIANNVDLNSFYNTTTKTNLNNGFYSVDSVLTTVELVELINKLQINFYALPEINIDNIYPLFEKINKFESSNNNTNITNTNSVDIENSKQEEKNKKKIQNASDENPALQKENNFNESLQLIYQNLSDKIIRSSNTNNISMGYGEEIFKYVCNKIYGYNLDENNFNFKYNDIVVFSLYENDICVFRVVLSYGFKSMYNVLKKIKEGKYIKKEEIKKDSEKTYNVKINYDLQFNGQIDYVELMACEKGCLFGCAQNIFDEYDIPDLSTCSCYNLNIFKKVAEQTVIQNFDFLSIEYDNKNTLSKNAETPSYICCSSTHHKTSSMNNLSSQIKYNENKKTDKEKLFQDLYNQIHNDEYTKYVNSDESTNDSTVNSFLNNVFNIFNTKTFHIFKTTLTSKKKMDIINW</sequence>